<dbReference type="GO" id="GO:0006355">
    <property type="term" value="P:regulation of DNA-templated transcription"/>
    <property type="evidence" value="ECO:0007669"/>
    <property type="project" value="InterPro"/>
</dbReference>
<dbReference type="RefSeq" id="WP_179644568.1">
    <property type="nucleotide sequence ID" value="NZ_BAAAYY010000010.1"/>
</dbReference>
<evidence type="ECO:0000313" key="1">
    <source>
        <dbReference type="EMBL" id="NYE48799.1"/>
    </source>
</evidence>
<evidence type="ECO:0008006" key="3">
    <source>
        <dbReference type="Google" id="ProtNLM"/>
    </source>
</evidence>
<reference evidence="1 2" key="1">
    <citation type="submission" date="2020-07" db="EMBL/GenBank/DDBJ databases">
        <title>Sequencing the genomes of 1000 actinobacteria strains.</title>
        <authorList>
            <person name="Klenk H.-P."/>
        </authorList>
    </citation>
    <scope>NUCLEOTIDE SEQUENCE [LARGE SCALE GENOMIC DNA]</scope>
    <source>
        <strain evidence="1 2">CXB654</strain>
    </source>
</reference>
<dbReference type="AlphaFoldDB" id="A0A852TXS3"/>
<accession>A0A852TXS3</accession>
<sequence length="95" mass="10542">MVALQIRDVPEELRDALACDARLKGQSLQSYLLDLVGERARMVRAKQRLRLLEDMGGGVGDDDPNAVAEALRAARAERDAQLLGRWEPGEEPEET</sequence>
<dbReference type="EMBL" id="JACCCC010000001">
    <property type="protein sequence ID" value="NYE48799.1"/>
    <property type="molecule type" value="Genomic_DNA"/>
</dbReference>
<dbReference type="Proteomes" id="UP000589036">
    <property type="component" value="Unassembled WGS sequence"/>
</dbReference>
<evidence type="ECO:0000313" key="2">
    <source>
        <dbReference type="Proteomes" id="UP000589036"/>
    </source>
</evidence>
<keyword evidence="2" id="KW-1185">Reference proteome</keyword>
<dbReference type="InterPro" id="IPR010985">
    <property type="entry name" value="Ribbon_hlx_hlx"/>
</dbReference>
<organism evidence="1 2">
    <name type="scientific">Spinactinospora alkalitolerans</name>
    <dbReference type="NCBI Taxonomy" id="687207"/>
    <lineage>
        <taxon>Bacteria</taxon>
        <taxon>Bacillati</taxon>
        <taxon>Actinomycetota</taxon>
        <taxon>Actinomycetes</taxon>
        <taxon>Streptosporangiales</taxon>
        <taxon>Nocardiopsidaceae</taxon>
        <taxon>Spinactinospora</taxon>
    </lineage>
</organism>
<name>A0A852TXS3_9ACTN</name>
<gene>
    <name evidence="1" type="ORF">HDA32_003919</name>
</gene>
<comment type="caution">
    <text evidence="1">The sequence shown here is derived from an EMBL/GenBank/DDBJ whole genome shotgun (WGS) entry which is preliminary data.</text>
</comment>
<protein>
    <recommendedName>
        <fullName evidence="3">Antitoxin</fullName>
    </recommendedName>
</protein>
<proteinExistence type="predicted"/>
<dbReference type="SUPFAM" id="SSF47598">
    <property type="entry name" value="Ribbon-helix-helix"/>
    <property type="match status" value="1"/>
</dbReference>